<evidence type="ECO:0000313" key="3">
    <source>
        <dbReference type="Proteomes" id="UP000766486"/>
    </source>
</evidence>
<name>A0ABY6UE75_BIOOC</name>
<protein>
    <recommendedName>
        <fullName evidence="4">SMP-30/Gluconolactonase/LRE-like region domain-containing protein</fullName>
    </recommendedName>
</protein>
<sequence length="362" mass="38956">MLFSIISIAVALVGITTATVVPRANTSIDSVQLPAKTVASLSENNTFLENLAPRQNGDLVISMLQKNATLHYIKDPASGRAELTPIYTFPNANGMLGIGEVSKDTFLIAMHEFESFLNPYPHTGAVWEVKFNGGGPKDFAVRKVADLPDANMLNGMAVIPPTCSGRRFQGLASVLIADCLQGQLIRLDPSTGAHEVVLDVPELHAPDHSDFPTGVNGLKIHKGYVYWTNTVKLTVNRIAIDSDGYPVQNATVQVFDISSWGGALDDFVFDEKDNIWGVNSLTNIIYVLYHGTSPSSLYTTYQSVAGALDSLELPGPTAVTWGTGRNDRHILYVTTSGGTVQPVNGQQEPAKVVAIDTSSLQK</sequence>
<keyword evidence="3" id="KW-1185">Reference proteome</keyword>
<organism evidence="2 3">
    <name type="scientific">Bionectria ochroleuca</name>
    <name type="common">Gliocladium roseum</name>
    <dbReference type="NCBI Taxonomy" id="29856"/>
    <lineage>
        <taxon>Eukaryota</taxon>
        <taxon>Fungi</taxon>
        <taxon>Dikarya</taxon>
        <taxon>Ascomycota</taxon>
        <taxon>Pezizomycotina</taxon>
        <taxon>Sordariomycetes</taxon>
        <taxon>Hypocreomycetidae</taxon>
        <taxon>Hypocreales</taxon>
        <taxon>Bionectriaceae</taxon>
        <taxon>Clonostachys</taxon>
    </lineage>
</organism>
<feature type="chain" id="PRO_5045426114" description="SMP-30/Gluconolactonase/LRE-like region domain-containing protein" evidence="1">
    <location>
        <begin position="19"/>
        <end position="362"/>
    </location>
</feature>
<comment type="caution">
    <text evidence="2">The sequence shown here is derived from an EMBL/GenBank/DDBJ whole genome shotgun (WGS) entry which is preliminary data.</text>
</comment>
<proteinExistence type="predicted"/>
<gene>
    <name evidence="2" type="ORF">CLO192961_LOCUS258934</name>
</gene>
<dbReference type="EMBL" id="CABFNS010000800">
    <property type="protein sequence ID" value="VUC29381.1"/>
    <property type="molecule type" value="Genomic_DNA"/>
</dbReference>
<dbReference type="Proteomes" id="UP000766486">
    <property type="component" value="Unassembled WGS sequence"/>
</dbReference>
<accession>A0ABY6UE75</accession>
<keyword evidence="1" id="KW-0732">Signal</keyword>
<evidence type="ECO:0000313" key="2">
    <source>
        <dbReference type="EMBL" id="VUC29381.1"/>
    </source>
</evidence>
<evidence type="ECO:0008006" key="4">
    <source>
        <dbReference type="Google" id="ProtNLM"/>
    </source>
</evidence>
<dbReference type="PANTHER" id="PTHR42060">
    <property type="entry name" value="NHL REPEAT-CONTAINING PROTEIN-RELATED"/>
    <property type="match status" value="1"/>
</dbReference>
<dbReference type="SUPFAM" id="SSF63829">
    <property type="entry name" value="Calcium-dependent phosphotriesterase"/>
    <property type="match status" value="1"/>
</dbReference>
<dbReference type="Gene3D" id="2.120.10.30">
    <property type="entry name" value="TolB, C-terminal domain"/>
    <property type="match status" value="1"/>
</dbReference>
<dbReference type="InterPro" id="IPR052998">
    <property type="entry name" value="Hetero-Diels-Alderase-like"/>
</dbReference>
<reference evidence="2 3" key="1">
    <citation type="submission" date="2019-06" db="EMBL/GenBank/DDBJ databases">
        <authorList>
            <person name="Broberg M."/>
        </authorList>
    </citation>
    <scope>NUCLEOTIDE SEQUENCE [LARGE SCALE GENOMIC DNA]</scope>
</reference>
<dbReference type="PANTHER" id="PTHR42060:SF1">
    <property type="entry name" value="NHL REPEAT-CONTAINING PROTEIN"/>
    <property type="match status" value="1"/>
</dbReference>
<feature type="signal peptide" evidence="1">
    <location>
        <begin position="1"/>
        <end position="18"/>
    </location>
</feature>
<evidence type="ECO:0000256" key="1">
    <source>
        <dbReference type="SAM" id="SignalP"/>
    </source>
</evidence>
<dbReference type="InterPro" id="IPR011042">
    <property type="entry name" value="6-blade_b-propeller_TolB-like"/>
</dbReference>